<organism evidence="3 4">
    <name type="scientific">Triangularia setosa</name>
    <dbReference type="NCBI Taxonomy" id="2587417"/>
    <lineage>
        <taxon>Eukaryota</taxon>
        <taxon>Fungi</taxon>
        <taxon>Dikarya</taxon>
        <taxon>Ascomycota</taxon>
        <taxon>Pezizomycotina</taxon>
        <taxon>Sordariomycetes</taxon>
        <taxon>Sordariomycetidae</taxon>
        <taxon>Sordariales</taxon>
        <taxon>Podosporaceae</taxon>
        <taxon>Triangularia</taxon>
    </lineage>
</organism>
<feature type="region of interest" description="Disordered" evidence="1">
    <location>
        <begin position="117"/>
        <end position="141"/>
    </location>
</feature>
<dbReference type="Proteomes" id="UP001302321">
    <property type="component" value="Unassembled WGS sequence"/>
</dbReference>
<comment type="caution">
    <text evidence="3">The sequence shown here is derived from an EMBL/GenBank/DDBJ whole genome shotgun (WGS) entry which is preliminary data.</text>
</comment>
<evidence type="ECO:0000313" key="4">
    <source>
        <dbReference type="Proteomes" id="UP001302321"/>
    </source>
</evidence>
<evidence type="ECO:0000256" key="2">
    <source>
        <dbReference type="SAM" id="SignalP"/>
    </source>
</evidence>
<name>A0AAN7A997_9PEZI</name>
<feature type="compositionally biased region" description="Basic residues" evidence="1">
    <location>
        <begin position="124"/>
        <end position="141"/>
    </location>
</feature>
<feature type="chain" id="PRO_5043007836" evidence="2">
    <location>
        <begin position="26"/>
        <end position="141"/>
    </location>
</feature>
<dbReference type="EMBL" id="MU866105">
    <property type="protein sequence ID" value="KAK4180066.1"/>
    <property type="molecule type" value="Genomic_DNA"/>
</dbReference>
<dbReference type="AlphaFoldDB" id="A0AAN7A997"/>
<keyword evidence="2" id="KW-0732">Signal</keyword>
<feature type="signal peptide" evidence="2">
    <location>
        <begin position="1"/>
        <end position="25"/>
    </location>
</feature>
<protein>
    <submittedName>
        <fullName evidence="3">Uncharacterized protein</fullName>
    </submittedName>
</protein>
<reference evidence="3" key="2">
    <citation type="submission" date="2023-05" db="EMBL/GenBank/DDBJ databases">
        <authorList>
            <consortium name="Lawrence Berkeley National Laboratory"/>
            <person name="Steindorff A."/>
            <person name="Hensen N."/>
            <person name="Bonometti L."/>
            <person name="Westerberg I."/>
            <person name="Brannstrom I.O."/>
            <person name="Guillou S."/>
            <person name="Cros-Aarteil S."/>
            <person name="Calhoun S."/>
            <person name="Haridas S."/>
            <person name="Kuo A."/>
            <person name="Mondo S."/>
            <person name="Pangilinan J."/>
            <person name="Riley R."/>
            <person name="Labutti K."/>
            <person name="Andreopoulos B."/>
            <person name="Lipzen A."/>
            <person name="Chen C."/>
            <person name="Yanf M."/>
            <person name="Daum C."/>
            <person name="Ng V."/>
            <person name="Clum A."/>
            <person name="Ohm R."/>
            <person name="Martin F."/>
            <person name="Silar P."/>
            <person name="Natvig D."/>
            <person name="Lalanne C."/>
            <person name="Gautier V."/>
            <person name="Ament-Velasquez S.L."/>
            <person name="Kruys A."/>
            <person name="Hutchinson M.I."/>
            <person name="Powell A.J."/>
            <person name="Barry K."/>
            <person name="Miller A.N."/>
            <person name="Grigoriev I.V."/>
            <person name="Debuchy R."/>
            <person name="Gladieux P."/>
            <person name="Thoren M.H."/>
            <person name="Johannesson H."/>
        </authorList>
    </citation>
    <scope>NUCLEOTIDE SEQUENCE</scope>
    <source>
        <strain evidence="3">CBS 892.96</strain>
    </source>
</reference>
<sequence length="141" mass="15459">MESHFTSLASLAFFLTLASLLPTRSSDYDVTGSHRESTQPGGVYLVAVSLCREECKPPLPGSKGSGTYFQIKKTVQILDHVRLKHARVSEDSASQAFQSKGALALQHHSLPSARVLRLPDGVGKARHPPTHTRTRRQQNKS</sequence>
<gene>
    <name evidence="3" type="ORF">QBC36DRAFT_307700</name>
</gene>
<proteinExistence type="predicted"/>
<accession>A0AAN7A997</accession>
<evidence type="ECO:0000313" key="3">
    <source>
        <dbReference type="EMBL" id="KAK4180066.1"/>
    </source>
</evidence>
<keyword evidence="4" id="KW-1185">Reference proteome</keyword>
<reference evidence="3" key="1">
    <citation type="journal article" date="2023" name="Mol. Phylogenet. Evol.">
        <title>Genome-scale phylogeny and comparative genomics of the fungal order Sordariales.</title>
        <authorList>
            <person name="Hensen N."/>
            <person name="Bonometti L."/>
            <person name="Westerberg I."/>
            <person name="Brannstrom I.O."/>
            <person name="Guillou S."/>
            <person name="Cros-Aarteil S."/>
            <person name="Calhoun S."/>
            <person name="Haridas S."/>
            <person name="Kuo A."/>
            <person name="Mondo S."/>
            <person name="Pangilinan J."/>
            <person name="Riley R."/>
            <person name="LaButti K."/>
            <person name="Andreopoulos B."/>
            <person name="Lipzen A."/>
            <person name="Chen C."/>
            <person name="Yan M."/>
            <person name="Daum C."/>
            <person name="Ng V."/>
            <person name="Clum A."/>
            <person name="Steindorff A."/>
            <person name="Ohm R.A."/>
            <person name="Martin F."/>
            <person name="Silar P."/>
            <person name="Natvig D.O."/>
            <person name="Lalanne C."/>
            <person name="Gautier V."/>
            <person name="Ament-Velasquez S.L."/>
            <person name="Kruys A."/>
            <person name="Hutchinson M.I."/>
            <person name="Powell A.J."/>
            <person name="Barry K."/>
            <person name="Miller A.N."/>
            <person name="Grigoriev I.V."/>
            <person name="Debuchy R."/>
            <person name="Gladieux P."/>
            <person name="Hiltunen Thoren M."/>
            <person name="Johannesson H."/>
        </authorList>
    </citation>
    <scope>NUCLEOTIDE SEQUENCE</scope>
    <source>
        <strain evidence="3">CBS 892.96</strain>
    </source>
</reference>
<evidence type="ECO:0000256" key="1">
    <source>
        <dbReference type="SAM" id="MobiDB-lite"/>
    </source>
</evidence>